<dbReference type="SUPFAM" id="SSF81606">
    <property type="entry name" value="PP2C-like"/>
    <property type="match status" value="1"/>
</dbReference>
<dbReference type="NCBIfam" id="NF033484">
    <property type="entry name" value="Stp1_PP2C_phos"/>
    <property type="match status" value="1"/>
</dbReference>
<dbReference type="EMBL" id="JBHLUU010000016">
    <property type="protein sequence ID" value="MFC0474781.1"/>
    <property type="molecule type" value="Genomic_DNA"/>
</dbReference>
<gene>
    <name evidence="2" type="ORF">ACFFHF_05645</name>
</gene>
<dbReference type="InterPro" id="IPR015655">
    <property type="entry name" value="PP2C"/>
</dbReference>
<evidence type="ECO:0000313" key="2">
    <source>
        <dbReference type="EMBL" id="MFC0474781.1"/>
    </source>
</evidence>
<comment type="caution">
    <text evidence="2">The sequence shown here is derived from an EMBL/GenBank/DDBJ whole genome shotgun (WGS) entry which is preliminary data.</text>
</comment>
<sequence length="253" mass="27996">MKAVFKTDRGRIRQHNEDSGGIFINRDGQHLCVVADGMGGHRAGDVASSMAIKHLEEMWKDSSGIETASHAEDWLRNSIPLINQVVFQHSQQHAECEGMGTTVVAAIVTPLFSTVLNIGDSRCYILNDTGFQQLTEDHTLVNELVRTGQISREDAEHHPRKNVILRALGTEPDIKMDIRTIMFEEGDVLLLCSDGLSNKVSTDEMDSILKNEEKLEEKATTLINLANEHGGEDNITLVILQFDVGDDWGGDTC</sequence>
<name>A0ABV6KSG7_9BACI</name>
<dbReference type="SMART" id="SM00332">
    <property type="entry name" value="PP2Cc"/>
    <property type="match status" value="1"/>
</dbReference>
<dbReference type="PROSITE" id="PS51746">
    <property type="entry name" value="PPM_2"/>
    <property type="match status" value="1"/>
</dbReference>
<keyword evidence="3" id="KW-1185">Reference proteome</keyword>
<feature type="domain" description="PPM-type phosphatase" evidence="1">
    <location>
        <begin position="2"/>
        <end position="242"/>
    </location>
</feature>
<accession>A0ABV6KSG7</accession>
<dbReference type="Gene3D" id="3.60.40.10">
    <property type="entry name" value="PPM-type phosphatase domain"/>
    <property type="match status" value="1"/>
</dbReference>
<proteinExistence type="predicted"/>
<dbReference type="InterPro" id="IPR001932">
    <property type="entry name" value="PPM-type_phosphatase-like_dom"/>
</dbReference>
<dbReference type="SMART" id="SM00331">
    <property type="entry name" value="PP2C_SIG"/>
    <property type="match status" value="1"/>
</dbReference>
<reference evidence="2 3" key="1">
    <citation type="submission" date="2024-09" db="EMBL/GenBank/DDBJ databases">
        <authorList>
            <person name="Sun Q."/>
            <person name="Mori K."/>
        </authorList>
    </citation>
    <scope>NUCLEOTIDE SEQUENCE [LARGE SCALE GENOMIC DNA]</scope>
    <source>
        <strain evidence="2 3">CGMCC 1.9126</strain>
    </source>
</reference>
<dbReference type="InterPro" id="IPR036457">
    <property type="entry name" value="PPM-type-like_dom_sf"/>
</dbReference>
<dbReference type="CDD" id="cd00143">
    <property type="entry name" value="PP2Cc"/>
    <property type="match status" value="1"/>
</dbReference>
<organism evidence="2 3">
    <name type="scientific">Robertmurraya beringensis</name>
    <dbReference type="NCBI Taxonomy" id="641660"/>
    <lineage>
        <taxon>Bacteria</taxon>
        <taxon>Bacillati</taxon>
        <taxon>Bacillota</taxon>
        <taxon>Bacilli</taxon>
        <taxon>Bacillales</taxon>
        <taxon>Bacillaceae</taxon>
        <taxon>Robertmurraya</taxon>
    </lineage>
</organism>
<dbReference type="Pfam" id="PF13672">
    <property type="entry name" value="PP2C_2"/>
    <property type="match status" value="1"/>
</dbReference>
<protein>
    <submittedName>
        <fullName evidence="2">Stp1/IreP family PP2C-type Ser/Thr phosphatase</fullName>
    </submittedName>
</protein>
<dbReference type="Proteomes" id="UP001589738">
    <property type="component" value="Unassembled WGS sequence"/>
</dbReference>
<dbReference type="PANTHER" id="PTHR47992">
    <property type="entry name" value="PROTEIN PHOSPHATASE"/>
    <property type="match status" value="1"/>
</dbReference>
<evidence type="ECO:0000313" key="3">
    <source>
        <dbReference type="Proteomes" id="UP001589738"/>
    </source>
</evidence>
<dbReference type="RefSeq" id="WP_340903167.1">
    <property type="nucleotide sequence ID" value="NZ_JBHLUU010000016.1"/>
</dbReference>
<evidence type="ECO:0000259" key="1">
    <source>
        <dbReference type="PROSITE" id="PS51746"/>
    </source>
</evidence>